<dbReference type="AlphaFoldDB" id="A0A0P1ABF6"/>
<proteinExistence type="predicted"/>
<evidence type="ECO:0000313" key="2">
    <source>
        <dbReference type="Proteomes" id="UP000054928"/>
    </source>
</evidence>
<dbReference type="GeneID" id="36400451"/>
<evidence type="ECO:0000313" key="1">
    <source>
        <dbReference type="EMBL" id="CEG37617.1"/>
    </source>
</evidence>
<dbReference type="EMBL" id="CCYD01000288">
    <property type="protein sequence ID" value="CEG37617.1"/>
    <property type="molecule type" value="Genomic_DNA"/>
</dbReference>
<reference evidence="2" key="1">
    <citation type="submission" date="2014-09" db="EMBL/GenBank/DDBJ databases">
        <authorList>
            <person name="Sharma Rahul"/>
            <person name="Thines Marco"/>
        </authorList>
    </citation>
    <scope>NUCLEOTIDE SEQUENCE [LARGE SCALE GENOMIC DNA]</scope>
</reference>
<keyword evidence="2" id="KW-1185">Reference proteome</keyword>
<organism evidence="1 2">
    <name type="scientific">Plasmopara halstedii</name>
    <name type="common">Downy mildew of sunflower</name>
    <dbReference type="NCBI Taxonomy" id="4781"/>
    <lineage>
        <taxon>Eukaryota</taxon>
        <taxon>Sar</taxon>
        <taxon>Stramenopiles</taxon>
        <taxon>Oomycota</taxon>
        <taxon>Peronosporomycetes</taxon>
        <taxon>Peronosporales</taxon>
        <taxon>Peronosporaceae</taxon>
        <taxon>Plasmopara</taxon>
    </lineage>
</organism>
<dbReference type="RefSeq" id="XP_024573986.1">
    <property type="nucleotide sequence ID" value="XM_024722962.1"/>
</dbReference>
<name>A0A0P1ABF6_PLAHL</name>
<accession>A0A0P1ABF6</accession>
<dbReference type="Proteomes" id="UP000054928">
    <property type="component" value="Unassembled WGS sequence"/>
</dbReference>
<sequence>MHRSDRIVGIKCKSRHGVTVRRQCTQSFNCRPSLIASCILTSKYSRPTHVSNELKMSCFWASRTKPCKLDVILVLISIADELLLLHKNCLKPIPVHQKDESEYPVTFSTKKNEIS</sequence>
<protein>
    <submittedName>
        <fullName evidence="1">Uncharacterized protein</fullName>
    </submittedName>
</protein>